<feature type="region of interest" description="Disordered" evidence="1">
    <location>
        <begin position="356"/>
        <end position="412"/>
    </location>
</feature>
<accession>A0ABU6XGE4</accession>
<proteinExistence type="predicted"/>
<comment type="caution">
    <text evidence="3">The sequence shown here is derived from an EMBL/GenBank/DDBJ whole genome shotgun (WGS) entry which is preliminary data.</text>
</comment>
<name>A0ABU6XGE4_9FABA</name>
<dbReference type="EMBL" id="JASCZI010211698">
    <property type="protein sequence ID" value="MED6196003.1"/>
    <property type="molecule type" value="Genomic_DNA"/>
</dbReference>
<keyword evidence="4" id="KW-1185">Reference proteome</keyword>
<feature type="compositionally biased region" description="Basic and acidic residues" evidence="1">
    <location>
        <begin position="87"/>
        <end position="107"/>
    </location>
</feature>
<organism evidence="3 4">
    <name type="scientific">Stylosanthes scabra</name>
    <dbReference type="NCBI Taxonomy" id="79078"/>
    <lineage>
        <taxon>Eukaryota</taxon>
        <taxon>Viridiplantae</taxon>
        <taxon>Streptophyta</taxon>
        <taxon>Embryophyta</taxon>
        <taxon>Tracheophyta</taxon>
        <taxon>Spermatophyta</taxon>
        <taxon>Magnoliopsida</taxon>
        <taxon>eudicotyledons</taxon>
        <taxon>Gunneridae</taxon>
        <taxon>Pentapetalae</taxon>
        <taxon>rosids</taxon>
        <taxon>fabids</taxon>
        <taxon>Fabales</taxon>
        <taxon>Fabaceae</taxon>
        <taxon>Papilionoideae</taxon>
        <taxon>50 kb inversion clade</taxon>
        <taxon>dalbergioids sensu lato</taxon>
        <taxon>Dalbergieae</taxon>
        <taxon>Pterocarpus clade</taxon>
        <taxon>Stylosanthes</taxon>
    </lineage>
</organism>
<feature type="domain" description="Transposase MuDR plant" evidence="2">
    <location>
        <begin position="498"/>
        <end position="548"/>
    </location>
</feature>
<feature type="compositionally biased region" description="Acidic residues" evidence="1">
    <location>
        <begin position="390"/>
        <end position="399"/>
    </location>
</feature>
<evidence type="ECO:0000313" key="3">
    <source>
        <dbReference type="EMBL" id="MED6196003.1"/>
    </source>
</evidence>
<evidence type="ECO:0000313" key="4">
    <source>
        <dbReference type="Proteomes" id="UP001341840"/>
    </source>
</evidence>
<protein>
    <recommendedName>
        <fullName evidence="2">Transposase MuDR plant domain-containing protein</fullName>
    </recommendedName>
</protein>
<feature type="compositionally biased region" description="Basic and acidic residues" evidence="1">
    <location>
        <begin position="358"/>
        <end position="376"/>
    </location>
</feature>
<feature type="region of interest" description="Disordered" evidence="1">
    <location>
        <begin position="87"/>
        <end position="108"/>
    </location>
</feature>
<evidence type="ECO:0000259" key="2">
    <source>
        <dbReference type="Pfam" id="PF03108"/>
    </source>
</evidence>
<reference evidence="3 4" key="1">
    <citation type="journal article" date="2023" name="Plants (Basel)">
        <title>Bridging the Gap: Combining Genomics and Transcriptomics Approaches to Understand Stylosanthes scabra, an Orphan Legume from the Brazilian Caatinga.</title>
        <authorList>
            <person name="Ferreira-Neto J.R.C."/>
            <person name="da Silva M.D."/>
            <person name="Binneck E."/>
            <person name="de Melo N.F."/>
            <person name="da Silva R.H."/>
            <person name="de Melo A.L.T.M."/>
            <person name="Pandolfi V."/>
            <person name="Bustamante F.O."/>
            <person name="Brasileiro-Vidal A.C."/>
            <person name="Benko-Iseppon A.M."/>
        </authorList>
    </citation>
    <scope>NUCLEOTIDE SEQUENCE [LARGE SCALE GENOMIC DNA]</scope>
    <source>
        <tissue evidence="3">Leaves</tissue>
    </source>
</reference>
<dbReference type="Proteomes" id="UP001341840">
    <property type="component" value="Unassembled WGS sequence"/>
</dbReference>
<gene>
    <name evidence="3" type="ORF">PIB30_043135</name>
</gene>
<dbReference type="InterPro" id="IPR004332">
    <property type="entry name" value="Transposase_MuDR"/>
</dbReference>
<dbReference type="Pfam" id="PF03108">
    <property type="entry name" value="DBD_Tnp_Mut"/>
    <property type="match status" value="1"/>
</dbReference>
<evidence type="ECO:0000256" key="1">
    <source>
        <dbReference type="SAM" id="MobiDB-lite"/>
    </source>
</evidence>
<sequence length="552" mass="60242">MRMRKKITKNHEFLGSSATFRGNLVPSCRCTSCFEFDLHSQLPSSIGFHRSRWGWSSFKLNLSFSATEPHSDPEVIMRSRFTSRETPKCLDTQHSHNTRRRTEERARGALTVSQHRRSFDGCRDIRRSVLEGFSLSATVSPQRLISTVAGVAAVSEDGVLQHNPVSRGLFWDMKMVMLLPCGVERGHVELFVVHEDVPEEGFPEIGYLDVGGDPPAENDDAGGEVGPNEEHVEVGDGNNEENGQNVLPAAVDNGGNGQVDEAADVEVGVRGNGQDDEAAAVEVGVVGQMEQGAVDAGATNGENGEVAAGGEVATAVSNEEEHAEEGLENMVNEGEVAHDMGPNHEREAVFCDLGGRAGSREPESNKEGHQDYHDEDVIGDGGGEMNVGAESDEDSDDAEYVPSAEKVDSAEDIHFTDSEEDLDLDDSFFGLEVAAGDKGKGKSVVNEEFEEEGEDSDEADDGYEVGGFHREDAQDEVDDIDRVVFSVYKVVANMANYRWEAGTVYASREEFKEAVTGNAVFTKRGIKFHKVDRKRVIVNCQKGCPFKLYCLR</sequence>